<dbReference type="InterPro" id="IPR001360">
    <property type="entry name" value="Glyco_hydro_1"/>
</dbReference>
<keyword evidence="3" id="KW-0326">Glycosidase</keyword>
<dbReference type="GO" id="GO:0008422">
    <property type="term" value="F:beta-glucosidase activity"/>
    <property type="evidence" value="ECO:0007669"/>
    <property type="project" value="TreeGrafter"/>
</dbReference>
<keyword evidence="7" id="KW-1185">Reference proteome</keyword>
<sequence length="374" mass="41502">MIRVSRWQPAATGRRSIDRPEHPQPRPSRTHSKTSSQSATSLWGFTTPSYQIEGAPHDDGRAHSIRDTFCRIPGNIADGSSGNVTCGSCHPTHEDIALLKKCGARAYRFSLSWSRIIPPSDSENYARVVFNAIGPRVKYWITFNDPWCSSILGYSTGLFAPGKTSDRARCDEGDSGTEPWIVGHSLLVADGTAVKAYRDDFEQKDGGQIGITLNADRAEPWDANEEADVEACDQKIELPFLGLGIRFALASTPDSMRKQLGKRLSEFTTEEAAFVIGSNDLYGMNRYCANYIKHKDGEAELDDFVGNLEILMENKAGHSIGPETQFGEIDPSVEQPLEEDFRCEYFRGYISALVDAYSKDGIDVRGHMVWTIMD</sequence>
<evidence type="ECO:0000313" key="7">
    <source>
        <dbReference type="Proteomes" id="UP000250266"/>
    </source>
</evidence>
<evidence type="ECO:0000313" key="6">
    <source>
        <dbReference type="EMBL" id="OCK77358.1"/>
    </source>
</evidence>
<proteinExistence type="inferred from homology"/>
<dbReference type="SUPFAM" id="SSF51445">
    <property type="entry name" value="(Trans)glycosidases"/>
    <property type="match status" value="1"/>
</dbReference>
<name>A0A8E2JCG7_9PEZI</name>
<evidence type="ECO:0000256" key="1">
    <source>
        <dbReference type="ARBA" id="ARBA00010838"/>
    </source>
</evidence>
<dbReference type="GO" id="GO:0005975">
    <property type="term" value="P:carbohydrate metabolic process"/>
    <property type="evidence" value="ECO:0007669"/>
    <property type="project" value="InterPro"/>
</dbReference>
<protein>
    <submittedName>
        <fullName evidence="6">Glycoside hydrolase family 1 protein</fullName>
    </submittedName>
</protein>
<feature type="compositionally biased region" description="Basic and acidic residues" evidence="5">
    <location>
        <begin position="15"/>
        <end position="24"/>
    </location>
</feature>
<dbReference type="OrthoDB" id="65569at2759"/>
<evidence type="ECO:0000256" key="2">
    <source>
        <dbReference type="ARBA" id="ARBA00022801"/>
    </source>
</evidence>
<reference evidence="6 7" key="1">
    <citation type="journal article" date="2016" name="Nat. Commun.">
        <title>Ectomycorrhizal ecology is imprinted in the genome of the dominant symbiotic fungus Cenococcum geophilum.</title>
        <authorList>
            <consortium name="DOE Joint Genome Institute"/>
            <person name="Peter M."/>
            <person name="Kohler A."/>
            <person name="Ohm R.A."/>
            <person name="Kuo A."/>
            <person name="Krutzmann J."/>
            <person name="Morin E."/>
            <person name="Arend M."/>
            <person name="Barry K.W."/>
            <person name="Binder M."/>
            <person name="Choi C."/>
            <person name="Clum A."/>
            <person name="Copeland A."/>
            <person name="Grisel N."/>
            <person name="Haridas S."/>
            <person name="Kipfer T."/>
            <person name="LaButti K."/>
            <person name="Lindquist E."/>
            <person name="Lipzen A."/>
            <person name="Maire R."/>
            <person name="Meier B."/>
            <person name="Mihaltcheva S."/>
            <person name="Molinier V."/>
            <person name="Murat C."/>
            <person name="Poggeler S."/>
            <person name="Quandt C.A."/>
            <person name="Sperisen C."/>
            <person name="Tritt A."/>
            <person name="Tisserant E."/>
            <person name="Crous P.W."/>
            <person name="Henrissat B."/>
            <person name="Nehls U."/>
            <person name="Egli S."/>
            <person name="Spatafora J.W."/>
            <person name="Grigoriev I.V."/>
            <person name="Martin F.M."/>
        </authorList>
    </citation>
    <scope>NUCLEOTIDE SEQUENCE [LARGE SCALE GENOMIC DNA]</scope>
    <source>
        <strain evidence="6 7">CBS 459.81</strain>
    </source>
</reference>
<feature type="region of interest" description="Disordered" evidence="5">
    <location>
        <begin position="1"/>
        <end position="40"/>
    </location>
</feature>
<evidence type="ECO:0000256" key="4">
    <source>
        <dbReference type="RuleBase" id="RU003690"/>
    </source>
</evidence>
<gene>
    <name evidence="6" type="ORF">K432DRAFT_436574</name>
</gene>
<dbReference type="PANTHER" id="PTHR10353">
    <property type="entry name" value="GLYCOSYL HYDROLASE"/>
    <property type="match status" value="1"/>
</dbReference>
<comment type="similarity">
    <text evidence="1 4">Belongs to the glycosyl hydrolase 1 family.</text>
</comment>
<dbReference type="EMBL" id="KV745134">
    <property type="protein sequence ID" value="OCK77358.1"/>
    <property type="molecule type" value="Genomic_DNA"/>
</dbReference>
<dbReference type="Gene3D" id="3.20.20.80">
    <property type="entry name" value="Glycosidases"/>
    <property type="match status" value="2"/>
</dbReference>
<dbReference type="Proteomes" id="UP000250266">
    <property type="component" value="Unassembled WGS sequence"/>
</dbReference>
<dbReference type="InterPro" id="IPR017853">
    <property type="entry name" value="GH"/>
</dbReference>
<evidence type="ECO:0000256" key="3">
    <source>
        <dbReference type="ARBA" id="ARBA00023295"/>
    </source>
</evidence>
<dbReference type="PANTHER" id="PTHR10353:SF36">
    <property type="entry name" value="LP05116P"/>
    <property type="match status" value="1"/>
</dbReference>
<dbReference type="Pfam" id="PF00232">
    <property type="entry name" value="Glyco_hydro_1"/>
    <property type="match status" value="2"/>
</dbReference>
<keyword evidence="2 6" id="KW-0378">Hydrolase</keyword>
<evidence type="ECO:0000256" key="5">
    <source>
        <dbReference type="SAM" id="MobiDB-lite"/>
    </source>
</evidence>
<organism evidence="6 7">
    <name type="scientific">Lepidopterella palustris CBS 459.81</name>
    <dbReference type="NCBI Taxonomy" id="1314670"/>
    <lineage>
        <taxon>Eukaryota</taxon>
        <taxon>Fungi</taxon>
        <taxon>Dikarya</taxon>
        <taxon>Ascomycota</taxon>
        <taxon>Pezizomycotina</taxon>
        <taxon>Dothideomycetes</taxon>
        <taxon>Pleosporomycetidae</taxon>
        <taxon>Mytilinidiales</taxon>
        <taxon>Argynnaceae</taxon>
        <taxon>Lepidopterella</taxon>
    </lineage>
</organism>
<accession>A0A8E2JCG7</accession>
<dbReference type="AlphaFoldDB" id="A0A8E2JCG7"/>